<dbReference type="Pfam" id="PF00240">
    <property type="entry name" value="ubiquitin"/>
    <property type="match status" value="1"/>
</dbReference>
<proteinExistence type="predicted"/>
<keyword evidence="1" id="KW-0472">Membrane</keyword>
<gene>
    <name evidence="3" type="ORF">ARALYDRAFT_908581</name>
</gene>
<dbReference type="GO" id="GO:0000381">
    <property type="term" value="P:regulation of alternative mRNA splicing, via spliceosome"/>
    <property type="evidence" value="ECO:0007669"/>
    <property type="project" value="TreeGrafter"/>
</dbReference>
<evidence type="ECO:0000256" key="1">
    <source>
        <dbReference type="SAM" id="Phobius"/>
    </source>
</evidence>
<dbReference type="GO" id="GO:0045292">
    <property type="term" value="P:mRNA cis splicing, via spliceosome"/>
    <property type="evidence" value="ECO:0007669"/>
    <property type="project" value="InterPro"/>
</dbReference>
<dbReference type="Gene3D" id="3.10.20.90">
    <property type="entry name" value="Phosphatidylinositol 3-kinase Catalytic Subunit, Chain A, domain 1"/>
    <property type="match status" value="1"/>
</dbReference>
<evidence type="ECO:0000313" key="3">
    <source>
        <dbReference type="EMBL" id="EFH49521.1"/>
    </source>
</evidence>
<dbReference type="HOGENOM" id="CLU_1066864_0_0_1"/>
<dbReference type="PROSITE" id="PS50053">
    <property type="entry name" value="UBIQUITIN_2"/>
    <property type="match status" value="1"/>
</dbReference>
<dbReference type="SMART" id="SM00213">
    <property type="entry name" value="UBQ"/>
    <property type="match status" value="1"/>
</dbReference>
<feature type="domain" description="Ubiquitin-like" evidence="2">
    <location>
        <begin position="187"/>
        <end position="261"/>
    </location>
</feature>
<dbReference type="InterPro" id="IPR029071">
    <property type="entry name" value="Ubiquitin-like_domsf"/>
</dbReference>
<dbReference type="EMBL" id="GL348718">
    <property type="protein sequence ID" value="EFH49521.1"/>
    <property type="molecule type" value="Genomic_DNA"/>
</dbReference>
<dbReference type="SUPFAM" id="SSF109905">
    <property type="entry name" value="Surp module (SWAP domain)"/>
    <property type="match status" value="1"/>
</dbReference>
<evidence type="ECO:0000313" key="4">
    <source>
        <dbReference type="Proteomes" id="UP000008694"/>
    </source>
</evidence>
<reference evidence="4" key="1">
    <citation type="journal article" date="2011" name="Nat. Genet.">
        <title>The Arabidopsis lyrata genome sequence and the basis of rapid genome size change.</title>
        <authorList>
            <person name="Hu T.T."/>
            <person name="Pattyn P."/>
            <person name="Bakker E.G."/>
            <person name="Cao J."/>
            <person name="Cheng J.-F."/>
            <person name="Clark R.M."/>
            <person name="Fahlgren N."/>
            <person name="Fawcett J.A."/>
            <person name="Grimwood J."/>
            <person name="Gundlach H."/>
            <person name="Haberer G."/>
            <person name="Hollister J.D."/>
            <person name="Ossowski S."/>
            <person name="Ottilar R.P."/>
            <person name="Salamov A.A."/>
            <person name="Schneeberger K."/>
            <person name="Spannagl M."/>
            <person name="Wang X."/>
            <person name="Yang L."/>
            <person name="Nasrallah M.E."/>
            <person name="Bergelson J."/>
            <person name="Carrington J.C."/>
            <person name="Gaut B.S."/>
            <person name="Schmutz J."/>
            <person name="Mayer K.F.X."/>
            <person name="Van de Peer Y."/>
            <person name="Grigoriev I.V."/>
            <person name="Nordborg M."/>
            <person name="Weigel D."/>
            <person name="Guo Y.-L."/>
        </authorList>
    </citation>
    <scope>NUCLEOTIDE SEQUENCE [LARGE SCALE GENOMIC DNA]</scope>
    <source>
        <strain evidence="4">cv. MN47</strain>
    </source>
</reference>
<keyword evidence="4" id="KW-1185">Reference proteome</keyword>
<name>D7LZR3_ARALL</name>
<dbReference type="STRING" id="81972.D7LZR3"/>
<dbReference type="PANTHER" id="PTHR15316">
    <property type="entry name" value="SPLICEOSOME ASSOCIATED PROTEIN 114/SWAP SPLICING FACTOR-RELATED"/>
    <property type="match status" value="1"/>
</dbReference>
<feature type="transmembrane region" description="Helical" evidence="1">
    <location>
        <begin position="31"/>
        <end position="50"/>
    </location>
</feature>
<dbReference type="Gene3D" id="1.10.10.790">
    <property type="entry name" value="Surp module"/>
    <property type="match status" value="1"/>
</dbReference>
<dbReference type="GO" id="GO:0071004">
    <property type="term" value="C:U2-type prespliceosome"/>
    <property type="evidence" value="ECO:0007669"/>
    <property type="project" value="TreeGrafter"/>
</dbReference>
<dbReference type="CDD" id="cd01800">
    <property type="entry name" value="Ubl_SF3a120"/>
    <property type="match status" value="1"/>
</dbReference>
<sequence length="261" mass="29059">MLHPGIQLAVYLYSGFTRKEFAIIKLTAQLVVRYGIYFWFTFFLGLVDAYERVLIPYRKLLVLHPCKEPVLEGFFKLLKGEKQDEDGLVEMAMIDSHAFVGGLDYFASREGGELSPPGRLSTQMQSGIPDAPATDDGLYPRYYPFTYPEGITRKQLGIIKLTAQFLVRYGYGFWLGLMKLVIGPSTIRIRVVVQDGDDGQLVEVTVQSLSESVASLKEKIAGEIQIPANKHKISGKTGVLEDNISLAHYNVGAGEILTLSM</sequence>
<dbReference type="GO" id="GO:0003723">
    <property type="term" value="F:RNA binding"/>
    <property type="evidence" value="ECO:0007669"/>
    <property type="project" value="InterPro"/>
</dbReference>
<dbReference type="Proteomes" id="UP000008694">
    <property type="component" value="Unassembled WGS sequence"/>
</dbReference>
<dbReference type="SUPFAM" id="SSF54236">
    <property type="entry name" value="Ubiquitin-like"/>
    <property type="match status" value="1"/>
</dbReference>
<dbReference type="Gramene" id="scaffold_600638.1">
    <property type="protein sequence ID" value="scaffold_600638.1"/>
    <property type="gene ID" value="scaffold_600638.1"/>
</dbReference>
<dbReference type="InterPro" id="IPR000626">
    <property type="entry name" value="Ubiquitin-like_dom"/>
</dbReference>
<dbReference type="PANTHER" id="PTHR15316:SF6">
    <property type="entry name" value="SURP MOTIF DOMAIN-CONTAINING PROTEIN"/>
    <property type="match status" value="1"/>
</dbReference>
<protein>
    <recommendedName>
        <fullName evidence="2">Ubiquitin-like domain-containing protein</fullName>
    </recommendedName>
</protein>
<keyword evidence="1" id="KW-0812">Transmembrane</keyword>
<dbReference type="AlphaFoldDB" id="D7LZR3"/>
<keyword evidence="1" id="KW-1133">Transmembrane helix</keyword>
<accession>D7LZR3</accession>
<dbReference type="InterPro" id="IPR045146">
    <property type="entry name" value="SF3A1"/>
</dbReference>
<evidence type="ECO:0000259" key="2">
    <source>
        <dbReference type="PROSITE" id="PS50053"/>
    </source>
</evidence>
<dbReference type="GO" id="GO:0071013">
    <property type="term" value="C:catalytic step 2 spliceosome"/>
    <property type="evidence" value="ECO:0007669"/>
    <property type="project" value="TreeGrafter"/>
</dbReference>
<dbReference type="InterPro" id="IPR035967">
    <property type="entry name" value="SWAP/Surp_sf"/>
</dbReference>
<dbReference type="InterPro" id="IPR035563">
    <property type="entry name" value="SF3As1_ubi"/>
</dbReference>
<dbReference type="eggNOG" id="KOG0007">
    <property type="taxonomic scope" value="Eukaryota"/>
</dbReference>
<organism evidence="4">
    <name type="scientific">Arabidopsis lyrata subsp. lyrata</name>
    <name type="common">Lyre-leaved rock-cress</name>
    <dbReference type="NCBI Taxonomy" id="81972"/>
    <lineage>
        <taxon>Eukaryota</taxon>
        <taxon>Viridiplantae</taxon>
        <taxon>Streptophyta</taxon>
        <taxon>Embryophyta</taxon>
        <taxon>Tracheophyta</taxon>
        <taxon>Spermatophyta</taxon>
        <taxon>Magnoliopsida</taxon>
        <taxon>eudicotyledons</taxon>
        <taxon>Gunneridae</taxon>
        <taxon>Pentapetalae</taxon>
        <taxon>rosids</taxon>
        <taxon>malvids</taxon>
        <taxon>Brassicales</taxon>
        <taxon>Brassicaceae</taxon>
        <taxon>Camelineae</taxon>
        <taxon>Arabidopsis</taxon>
    </lineage>
</organism>
<dbReference type="GO" id="GO:0005686">
    <property type="term" value="C:U2 snRNP"/>
    <property type="evidence" value="ECO:0007669"/>
    <property type="project" value="TreeGrafter"/>
</dbReference>